<evidence type="ECO:0000313" key="3">
    <source>
        <dbReference type="Proteomes" id="UP000601597"/>
    </source>
</evidence>
<evidence type="ECO:0000313" key="2">
    <source>
        <dbReference type="EMBL" id="GGY74674.1"/>
    </source>
</evidence>
<sequence>MTGNEKRIRERELKSLRLFIQQMLETRQARVRKDPRLGSQGLDKPGKRFQRVLT</sequence>
<name>A0ABQ3B296_9GAMM</name>
<keyword evidence="3" id="KW-1185">Reference proteome</keyword>
<evidence type="ECO:0000256" key="1">
    <source>
        <dbReference type="SAM" id="MobiDB-lite"/>
    </source>
</evidence>
<organism evidence="2 3">
    <name type="scientific">Marinobacter zhanjiangensis</name>
    <dbReference type="NCBI Taxonomy" id="578215"/>
    <lineage>
        <taxon>Bacteria</taxon>
        <taxon>Pseudomonadati</taxon>
        <taxon>Pseudomonadota</taxon>
        <taxon>Gammaproteobacteria</taxon>
        <taxon>Pseudomonadales</taxon>
        <taxon>Marinobacteraceae</taxon>
        <taxon>Marinobacter</taxon>
    </lineage>
</organism>
<comment type="caution">
    <text evidence="2">The sequence shown here is derived from an EMBL/GenBank/DDBJ whole genome shotgun (WGS) entry which is preliminary data.</text>
</comment>
<feature type="region of interest" description="Disordered" evidence="1">
    <location>
        <begin position="29"/>
        <end position="54"/>
    </location>
</feature>
<accession>A0ABQ3B296</accession>
<reference evidence="3" key="1">
    <citation type="journal article" date="2019" name="Int. J. Syst. Evol. Microbiol.">
        <title>The Global Catalogue of Microorganisms (GCM) 10K type strain sequencing project: providing services to taxonomists for standard genome sequencing and annotation.</title>
        <authorList>
            <consortium name="The Broad Institute Genomics Platform"/>
            <consortium name="The Broad Institute Genome Sequencing Center for Infectious Disease"/>
            <person name="Wu L."/>
            <person name="Ma J."/>
        </authorList>
    </citation>
    <scope>NUCLEOTIDE SEQUENCE [LARGE SCALE GENOMIC DNA]</scope>
    <source>
        <strain evidence="3">KCTC 22280</strain>
    </source>
</reference>
<proteinExistence type="predicted"/>
<protein>
    <submittedName>
        <fullName evidence="2">Uncharacterized protein</fullName>
    </submittedName>
</protein>
<dbReference type="Proteomes" id="UP000601597">
    <property type="component" value="Unassembled WGS sequence"/>
</dbReference>
<dbReference type="EMBL" id="BMXV01000005">
    <property type="protein sequence ID" value="GGY74674.1"/>
    <property type="molecule type" value="Genomic_DNA"/>
</dbReference>
<gene>
    <name evidence="2" type="ORF">GCM10007071_22300</name>
</gene>